<comment type="caution">
    <text evidence="3">The sequence shown here is derived from an EMBL/GenBank/DDBJ whole genome shotgun (WGS) entry which is preliminary data.</text>
</comment>
<dbReference type="InterPro" id="IPR042100">
    <property type="entry name" value="Bug_dom1"/>
</dbReference>
<accession>A0A975W6X0</accession>
<dbReference type="GeneID" id="80816797"/>
<dbReference type="PANTHER" id="PTHR42928:SF5">
    <property type="entry name" value="BLR1237 PROTEIN"/>
    <property type="match status" value="1"/>
</dbReference>
<proteinExistence type="inferred from homology"/>
<keyword evidence="4" id="KW-1185">Reference proteome</keyword>
<dbReference type="RefSeq" id="WP_074834717.1">
    <property type="nucleotide sequence ID" value="NZ_CATLQZ010000004.1"/>
</dbReference>
<gene>
    <name evidence="3" type="ORF">SAMN04487940_101531</name>
</gene>
<dbReference type="PIRSF" id="PIRSF017082">
    <property type="entry name" value="YflP"/>
    <property type="match status" value="1"/>
</dbReference>
<dbReference type="PANTHER" id="PTHR42928">
    <property type="entry name" value="TRICARBOXYLATE-BINDING PROTEIN"/>
    <property type="match status" value="1"/>
</dbReference>
<protein>
    <submittedName>
        <fullName evidence="3">Tripartite-type tricarboxylate transporter, receptor component TctC</fullName>
    </submittedName>
</protein>
<dbReference type="InterPro" id="IPR005064">
    <property type="entry name" value="BUG"/>
</dbReference>
<evidence type="ECO:0000256" key="1">
    <source>
        <dbReference type="ARBA" id="ARBA00006987"/>
    </source>
</evidence>
<dbReference type="CDD" id="cd07012">
    <property type="entry name" value="PBP2_Bug_TTT"/>
    <property type="match status" value="1"/>
</dbReference>
<evidence type="ECO:0000313" key="4">
    <source>
        <dbReference type="Proteomes" id="UP000182932"/>
    </source>
</evidence>
<sequence>MIKGLFTTAATALALSVSAAGPAAAQAYPEKPIKVIVPFAAGGQGDVKARLVIQRIEEMDLLEQPMVVVNVPGGAATIGIRQARDADPDGYTLLYIHQTMMTAELMGTLDFKYSEMVPVAETNFSCLMTATAEGSGIADVQDWIDQTRAAPGGVKEATLVGSIAHFTTEMFANAADMKVGYVNAGGGADRIASILGNHTKTAVVVPTPVTRNPKLKGLVYYGEARHGDLPDVPTAKELGHDVVSCLDNIWYAPAGTPDEVVETLAGAFEQVTSDPQFATTIEAKGDEVKFLAGEALDAHLAAIYEDLSAVADSLR</sequence>
<dbReference type="Proteomes" id="UP000182932">
    <property type="component" value="Unassembled WGS sequence"/>
</dbReference>
<organism evidence="3 4">
    <name type="scientific">Marinovum algicola</name>
    <dbReference type="NCBI Taxonomy" id="42444"/>
    <lineage>
        <taxon>Bacteria</taxon>
        <taxon>Pseudomonadati</taxon>
        <taxon>Pseudomonadota</taxon>
        <taxon>Alphaproteobacteria</taxon>
        <taxon>Rhodobacterales</taxon>
        <taxon>Roseobacteraceae</taxon>
        <taxon>Marinovum</taxon>
    </lineage>
</organism>
<name>A0A975W6X0_9RHOB</name>
<feature type="chain" id="PRO_5036941802" evidence="2">
    <location>
        <begin position="20"/>
        <end position="315"/>
    </location>
</feature>
<keyword evidence="3" id="KW-0675">Receptor</keyword>
<evidence type="ECO:0000256" key="2">
    <source>
        <dbReference type="SAM" id="SignalP"/>
    </source>
</evidence>
<dbReference type="Gene3D" id="3.40.190.10">
    <property type="entry name" value="Periplasmic binding protein-like II"/>
    <property type="match status" value="1"/>
</dbReference>
<dbReference type="AlphaFoldDB" id="A0A975W6X0"/>
<evidence type="ECO:0000313" key="3">
    <source>
        <dbReference type="EMBL" id="SEI66253.1"/>
    </source>
</evidence>
<dbReference type="Pfam" id="PF03401">
    <property type="entry name" value="TctC"/>
    <property type="match status" value="1"/>
</dbReference>
<reference evidence="3 4" key="1">
    <citation type="submission" date="2016-10" db="EMBL/GenBank/DDBJ databases">
        <authorList>
            <person name="Varghese N."/>
            <person name="Submissions S."/>
        </authorList>
    </citation>
    <scope>NUCLEOTIDE SEQUENCE [LARGE SCALE GENOMIC DNA]</scope>
    <source>
        <strain evidence="3 4">FF3</strain>
    </source>
</reference>
<comment type="similarity">
    <text evidence="1">Belongs to the UPF0065 (bug) family.</text>
</comment>
<dbReference type="Gene3D" id="3.40.190.150">
    <property type="entry name" value="Bordetella uptake gene, domain 1"/>
    <property type="match status" value="1"/>
</dbReference>
<keyword evidence="2" id="KW-0732">Signal</keyword>
<dbReference type="EMBL" id="FNYY01000001">
    <property type="protein sequence ID" value="SEI66253.1"/>
    <property type="molecule type" value="Genomic_DNA"/>
</dbReference>
<feature type="signal peptide" evidence="2">
    <location>
        <begin position="1"/>
        <end position="19"/>
    </location>
</feature>